<feature type="domain" description="Isochorismatase-like" evidence="8">
    <location>
        <begin position="14"/>
        <end position="205"/>
    </location>
</feature>
<proteinExistence type="inferred from homology"/>
<dbReference type="InterPro" id="IPR052347">
    <property type="entry name" value="Isochorismatase_Nicotinamidase"/>
</dbReference>
<evidence type="ECO:0000313" key="10">
    <source>
        <dbReference type="Proteomes" id="UP000503399"/>
    </source>
</evidence>
<gene>
    <name evidence="9" type="primary">pncA</name>
    <name evidence="9" type="ORF">R50_2251</name>
</gene>
<dbReference type="AlphaFoldDB" id="A0A6F8ZIX8"/>
<dbReference type="EC" id="3.5.1.19" evidence="6"/>
<dbReference type="GO" id="GO:0046872">
    <property type="term" value="F:metal ion binding"/>
    <property type="evidence" value="ECO:0007669"/>
    <property type="project" value="UniProtKB-KW"/>
</dbReference>
<dbReference type="KEGG" id="hfv:R50_2251"/>
<evidence type="ECO:0000256" key="6">
    <source>
        <dbReference type="ARBA" id="ARBA00039017"/>
    </source>
</evidence>
<evidence type="ECO:0000256" key="2">
    <source>
        <dbReference type="ARBA" id="ARBA00022642"/>
    </source>
</evidence>
<evidence type="ECO:0000313" key="9">
    <source>
        <dbReference type="EMBL" id="CAB1129748.1"/>
    </source>
</evidence>
<dbReference type="PANTHER" id="PTHR11080">
    <property type="entry name" value="PYRAZINAMIDASE/NICOTINAMIDASE"/>
    <property type="match status" value="1"/>
</dbReference>
<keyword evidence="10" id="KW-1185">Reference proteome</keyword>
<dbReference type="GO" id="GO:0019363">
    <property type="term" value="P:pyridine nucleotide biosynthetic process"/>
    <property type="evidence" value="ECO:0007669"/>
    <property type="project" value="UniProtKB-KW"/>
</dbReference>
<evidence type="ECO:0000256" key="5">
    <source>
        <dbReference type="ARBA" id="ARBA00037900"/>
    </source>
</evidence>
<sequence>MVGELQGPAVAPDAALIVVDVQNDFCPGGALPVPDGDRVIPVLNAAVRAFVAAGRPVAFTRDWHPAGHVSFLDRGGPWPPHCVQGTPGAAYHPRLERPAEAAEFLKGEQPDRDAYSGFEGHRFDAGAGTLTGEDLAGWLRARGTGTVYIGGLATDYCVRATALDALKAGFRVVVLSDGVRSVDVSPGDGARALEEIRSRGGQVRPWE</sequence>
<keyword evidence="2" id="KW-0662">Pyridine nucleotide biosynthesis</keyword>
<dbReference type="SUPFAM" id="SSF52499">
    <property type="entry name" value="Isochorismatase-like hydrolases"/>
    <property type="match status" value="1"/>
</dbReference>
<reference evidence="9 10" key="1">
    <citation type="submission" date="2020-02" db="EMBL/GenBank/DDBJ databases">
        <authorList>
            <person name="Hogendoorn C."/>
        </authorList>
    </citation>
    <scope>NUCLEOTIDE SEQUENCE [LARGE SCALE GENOMIC DNA]</scope>
    <source>
        <strain evidence="9">R501</strain>
    </source>
</reference>
<dbReference type="Proteomes" id="UP000503399">
    <property type="component" value="Chromosome"/>
</dbReference>
<dbReference type="PANTHER" id="PTHR11080:SF2">
    <property type="entry name" value="LD05707P"/>
    <property type="match status" value="1"/>
</dbReference>
<dbReference type="CDD" id="cd01011">
    <property type="entry name" value="nicotinamidase"/>
    <property type="match status" value="1"/>
</dbReference>
<evidence type="ECO:0000256" key="1">
    <source>
        <dbReference type="ARBA" id="ARBA00006336"/>
    </source>
</evidence>
<protein>
    <recommendedName>
        <fullName evidence="6">nicotinamidase</fullName>
        <ecNumber evidence="6">3.5.1.19</ecNumber>
    </recommendedName>
    <alternativeName>
        <fullName evidence="7">Nicotinamide deamidase</fullName>
    </alternativeName>
</protein>
<evidence type="ECO:0000256" key="7">
    <source>
        <dbReference type="ARBA" id="ARBA00043224"/>
    </source>
</evidence>
<dbReference type="Pfam" id="PF00857">
    <property type="entry name" value="Isochorismatase"/>
    <property type="match status" value="1"/>
</dbReference>
<keyword evidence="3" id="KW-0479">Metal-binding</keyword>
<name>A0A6F8ZIX8_9FIRM</name>
<accession>A0A6F8ZIX8</accession>
<evidence type="ECO:0000259" key="8">
    <source>
        <dbReference type="Pfam" id="PF00857"/>
    </source>
</evidence>
<dbReference type="Gene3D" id="3.40.50.850">
    <property type="entry name" value="Isochorismatase-like"/>
    <property type="match status" value="1"/>
</dbReference>
<dbReference type="EMBL" id="LR778114">
    <property type="protein sequence ID" value="CAB1129748.1"/>
    <property type="molecule type" value="Genomic_DNA"/>
</dbReference>
<keyword evidence="4 9" id="KW-0378">Hydrolase</keyword>
<evidence type="ECO:0000256" key="4">
    <source>
        <dbReference type="ARBA" id="ARBA00022801"/>
    </source>
</evidence>
<dbReference type="GO" id="GO:0008936">
    <property type="term" value="F:nicotinamidase activity"/>
    <property type="evidence" value="ECO:0007669"/>
    <property type="project" value="UniProtKB-EC"/>
</dbReference>
<dbReference type="InterPro" id="IPR000868">
    <property type="entry name" value="Isochorismatase-like_dom"/>
</dbReference>
<dbReference type="InterPro" id="IPR036380">
    <property type="entry name" value="Isochorismatase-like_sf"/>
</dbReference>
<organism evidence="9 10">
    <name type="scientific">Candidatus Hydrogenisulfobacillus filiaventi</name>
    <dbReference type="NCBI Taxonomy" id="2707344"/>
    <lineage>
        <taxon>Bacteria</taxon>
        <taxon>Bacillati</taxon>
        <taxon>Bacillota</taxon>
        <taxon>Clostridia</taxon>
        <taxon>Eubacteriales</taxon>
        <taxon>Clostridiales Family XVII. Incertae Sedis</taxon>
        <taxon>Candidatus Hydrogenisulfobacillus</taxon>
    </lineage>
</organism>
<comment type="similarity">
    <text evidence="1">Belongs to the isochorismatase family.</text>
</comment>
<evidence type="ECO:0000256" key="3">
    <source>
        <dbReference type="ARBA" id="ARBA00022723"/>
    </source>
</evidence>
<comment type="pathway">
    <text evidence="5">Cofactor biosynthesis; nicotinate biosynthesis; nicotinate from nicotinamide: step 1/1.</text>
</comment>